<accession>A0A6G1EBR0</accession>
<sequence length="74" mass="8544">MWVCKPRKPPDHPKVKSYGFCKMMTTVWDCTMGLRCTPGRWPANDEELPFISKYLGGLVLSLLDMRRKKISIGQ</sequence>
<reference evidence="1 2" key="1">
    <citation type="submission" date="2019-11" db="EMBL/GenBank/DDBJ databases">
        <title>Whole genome sequence of Oryza granulata.</title>
        <authorList>
            <person name="Li W."/>
        </authorList>
    </citation>
    <scope>NUCLEOTIDE SEQUENCE [LARGE SCALE GENOMIC DNA]</scope>
    <source>
        <strain evidence="2">cv. Menghai</strain>
        <tissue evidence="1">Leaf</tissue>
    </source>
</reference>
<keyword evidence="2" id="KW-1185">Reference proteome</keyword>
<dbReference type="Proteomes" id="UP000479710">
    <property type="component" value="Unassembled WGS sequence"/>
</dbReference>
<gene>
    <name evidence="1" type="ORF">E2562_020324</name>
</gene>
<dbReference type="EMBL" id="SPHZ02000004">
    <property type="protein sequence ID" value="KAF0921862.1"/>
    <property type="molecule type" value="Genomic_DNA"/>
</dbReference>
<comment type="caution">
    <text evidence="1">The sequence shown here is derived from an EMBL/GenBank/DDBJ whole genome shotgun (WGS) entry which is preliminary data.</text>
</comment>
<protein>
    <submittedName>
        <fullName evidence="1">Uncharacterized protein</fullName>
    </submittedName>
</protein>
<dbReference type="AlphaFoldDB" id="A0A6G1EBR0"/>
<name>A0A6G1EBR0_9ORYZ</name>
<proteinExistence type="predicted"/>
<evidence type="ECO:0000313" key="1">
    <source>
        <dbReference type="EMBL" id="KAF0921862.1"/>
    </source>
</evidence>
<evidence type="ECO:0000313" key="2">
    <source>
        <dbReference type="Proteomes" id="UP000479710"/>
    </source>
</evidence>
<organism evidence="1 2">
    <name type="scientific">Oryza meyeriana var. granulata</name>
    <dbReference type="NCBI Taxonomy" id="110450"/>
    <lineage>
        <taxon>Eukaryota</taxon>
        <taxon>Viridiplantae</taxon>
        <taxon>Streptophyta</taxon>
        <taxon>Embryophyta</taxon>
        <taxon>Tracheophyta</taxon>
        <taxon>Spermatophyta</taxon>
        <taxon>Magnoliopsida</taxon>
        <taxon>Liliopsida</taxon>
        <taxon>Poales</taxon>
        <taxon>Poaceae</taxon>
        <taxon>BOP clade</taxon>
        <taxon>Oryzoideae</taxon>
        <taxon>Oryzeae</taxon>
        <taxon>Oryzinae</taxon>
        <taxon>Oryza</taxon>
        <taxon>Oryza meyeriana</taxon>
    </lineage>
</organism>